<keyword evidence="5 6" id="KW-0371">Homeobox</keyword>
<evidence type="ECO:0000256" key="2">
    <source>
        <dbReference type="ARBA" id="ARBA00023015"/>
    </source>
</evidence>
<dbReference type="GO" id="GO:0005634">
    <property type="term" value="C:nucleus"/>
    <property type="evidence" value="ECO:0007669"/>
    <property type="project" value="UniProtKB-SubCell"/>
</dbReference>
<keyword evidence="3" id="KW-0804">Transcription</keyword>
<feature type="region of interest" description="Disordered" evidence="7">
    <location>
        <begin position="77"/>
        <end position="115"/>
    </location>
</feature>
<keyword evidence="10" id="KW-1185">Reference proteome</keyword>
<feature type="DNA-binding region" description="Homeobox" evidence="5">
    <location>
        <begin position="454"/>
        <end position="513"/>
    </location>
</feature>
<evidence type="ECO:0000256" key="6">
    <source>
        <dbReference type="RuleBase" id="RU000682"/>
    </source>
</evidence>
<feature type="region of interest" description="Disordered" evidence="7">
    <location>
        <begin position="558"/>
        <end position="580"/>
    </location>
</feature>
<proteinExistence type="inferred from homology"/>
<feature type="compositionally biased region" description="Polar residues" evidence="7">
    <location>
        <begin position="560"/>
        <end position="580"/>
    </location>
</feature>
<evidence type="ECO:0000256" key="5">
    <source>
        <dbReference type="PROSITE-ProRule" id="PRU00108"/>
    </source>
</evidence>
<keyword evidence="5 6" id="KW-0539">Nucleus</keyword>
<reference evidence="9" key="1">
    <citation type="submission" date="2007-07" db="EMBL/GenBank/DDBJ databases">
        <title>PCAP assembly of the Caenorhabditis remanei genome.</title>
        <authorList>
            <consortium name="The Caenorhabditis remanei Sequencing Consortium"/>
            <person name="Wilson R.K."/>
        </authorList>
    </citation>
    <scope>NUCLEOTIDE SEQUENCE [LARGE SCALE GENOMIC DNA]</scope>
    <source>
        <strain evidence="9">PB4641</strain>
    </source>
</reference>
<dbReference type="GO" id="GO:0045893">
    <property type="term" value="P:positive regulation of DNA-templated transcription"/>
    <property type="evidence" value="ECO:0007669"/>
    <property type="project" value="TreeGrafter"/>
</dbReference>
<dbReference type="AlphaFoldDB" id="E3NCX8"/>
<feature type="compositionally biased region" description="Polar residues" evidence="7">
    <location>
        <begin position="100"/>
        <end position="115"/>
    </location>
</feature>
<protein>
    <recommendedName>
        <fullName evidence="8">Homeobox domain-containing protein</fullName>
    </recommendedName>
</protein>
<dbReference type="eggNOG" id="KOG0488">
    <property type="taxonomic scope" value="Eukaryota"/>
</dbReference>
<dbReference type="Pfam" id="PF00046">
    <property type="entry name" value="Homeodomain"/>
    <property type="match status" value="1"/>
</dbReference>
<organism evidence="10">
    <name type="scientific">Caenorhabditis remanei</name>
    <name type="common">Caenorhabditis vulgaris</name>
    <dbReference type="NCBI Taxonomy" id="31234"/>
    <lineage>
        <taxon>Eukaryota</taxon>
        <taxon>Metazoa</taxon>
        <taxon>Ecdysozoa</taxon>
        <taxon>Nematoda</taxon>
        <taxon>Chromadorea</taxon>
        <taxon>Rhabditida</taxon>
        <taxon>Rhabditina</taxon>
        <taxon>Rhabditomorpha</taxon>
        <taxon>Rhabditoidea</taxon>
        <taxon>Rhabditidae</taxon>
        <taxon>Peloderinae</taxon>
        <taxon>Caenorhabditis</taxon>
    </lineage>
</organism>
<dbReference type="InterPro" id="IPR009057">
    <property type="entry name" value="Homeodomain-like_sf"/>
</dbReference>
<dbReference type="PANTHER" id="PTHR24326:SF606">
    <property type="entry name" value="HOMEOBOX-LEUCINE ZIPPER PROTEIN ATHB-54"/>
    <property type="match status" value="1"/>
</dbReference>
<accession>E3NCX8</accession>
<evidence type="ECO:0000313" key="9">
    <source>
        <dbReference type="EMBL" id="EFO93380.1"/>
    </source>
</evidence>
<dbReference type="SUPFAM" id="SSF46689">
    <property type="entry name" value="Homeodomain-like"/>
    <property type="match status" value="2"/>
</dbReference>
<feature type="compositionally biased region" description="Polar residues" evidence="7">
    <location>
        <begin position="515"/>
        <end position="541"/>
    </location>
</feature>
<evidence type="ECO:0000256" key="3">
    <source>
        <dbReference type="ARBA" id="ARBA00023163"/>
    </source>
</evidence>
<name>E3NCX8_CAERE</name>
<evidence type="ECO:0000256" key="7">
    <source>
        <dbReference type="SAM" id="MobiDB-lite"/>
    </source>
</evidence>
<dbReference type="CDD" id="cd00086">
    <property type="entry name" value="homeodomain"/>
    <property type="match status" value="1"/>
</dbReference>
<sequence length="762" mass="86687">MEYCYDPCNIYFESDPLEIDSGASNRIMSLPVLSEDEVKGILEEFPALPQDQPHQLSVQKPGFENIPLIQEDSYLTPQQSYQKPPQQSPQSWETTPPIVPSQTPLQHQATQGMEHQYSNQSSYLLSNQGSMETTSLPLYQRQVHQQLPHQLQPIAATSMQQEVMGTEMYNLPLPRVSLSSSPPEKAEVQGSYNAFKYPEAVTTALKNNIQAYTRMSLTKKHKFCAELGLTPKQVTQWYSNAKRRFAKNNVQQASEMTQENRLHTISSLVSTNVMTNVGNMQHLVSPKIIPADEQITQGTEAFFKKVQYSQQPEQHGSHELPQPNRGTPQQTEHLKAPCYQYNFPHQLAHYQNASDIFKQPLPNLSGQLQFRLPNQSVWSQSQKFQQQTTQSPYAWATLPNPDFEIPPQQPPSGNSDISTTHFTEKSFANSWSPATQTLEATAQTITETCTANTRCGKRKHFTAYQISELCNRFAVGDRIVGKEKLELAVKIGVSPSQIAIFFKNRRNEIRKKSHNYQQSRHQVKQVSGPQQNDPSKMSADEQITQGMEECLKLVQDFQHPGQSQQQEPTPDWETPQQTAHFSSMQTSKFLTASCYPNSSPHQIAQYQVAAEIYNRPSPKNSGKLKFRFPNQSVLPHPQQYQQQTTQSSLSGATLPQAYHWPETRIPEVQPADSQNVFCGAYDDQSHITAQADSQPTTEQRRKRTTLNSAQLSVLEARFLKDNYRKYCIITAPVIERHLYYNGTPSIIRIHEYEYPSVFIVFD</sequence>
<dbReference type="InterPro" id="IPR045224">
    <property type="entry name" value="HDZip_class_I_plant"/>
</dbReference>
<evidence type="ECO:0000256" key="1">
    <source>
        <dbReference type="ARBA" id="ARBA00004123"/>
    </source>
</evidence>
<gene>
    <name evidence="9" type="ORF">CRE_24208</name>
</gene>
<evidence type="ECO:0000313" key="10">
    <source>
        <dbReference type="Proteomes" id="UP000008281"/>
    </source>
</evidence>
<dbReference type="HOGENOM" id="CLU_366105_0_0_1"/>
<keyword evidence="5 6" id="KW-0238">DNA-binding</keyword>
<dbReference type="SMART" id="SM00389">
    <property type="entry name" value="HOX"/>
    <property type="match status" value="2"/>
</dbReference>
<dbReference type="OrthoDB" id="6159439at2759"/>
<feature type="region of interest" description="Disordered" evidence="7">
    <location>
        <begin position="308"/>
        <end position="330"/>
    </location>
</feature>
<evidence type="ECO:0000256" key="4">
    <source>
        <dbReference type="ARBA" id="ARBA00025748"/>
    </source>
</evidence>
<feature type="domain" description="Homeobox" evidence="8">
    <location>
        <begin position="452"/>
        <end position="512"/>
    </location>
</feature>
<dbReference type="GO" id="GO:0003700">
    <property type="term" value="F:DNA-binding transcription factor activity"/>
    <property type="evidence" value="ECO:0007669"/>
    <property type="project" value="InterPro"/>
</dbReference>
<dbReference type="PANTHER" id="PTHR24326">
    <property type="entry name" value="HOMEOBOX-LEUCINE ZIPPER PROTEIN"/>
    <property type="match status" value="1"/>
</dbReference>
<feature type="compositionally biased region" description="Low complexity" evidence="7">
    <location>
        <begin position="77"/>
        <end position="91"/>
    </location>
</feature>
<dbReference type="EMBL" id="DS268603">
    <property type="protein sequence ID" value="EFO93380.1"/>
    <property type="molecule type" value="Genomic_DNA"/>
</dbReference>
<feature type="region of interest" description="Disordered" evidence="7">
    <location>
        <begin position="512"/>
        <end position="541"/>
    </location>
</feature>
<dbReference type="STRING" id="31234.E3NCX8"/>
<comment type="subcellular location">
    <subcellularLocation>
        <location evidence="1 5 6">Nucleus</location>
    </subcellularLocation>
</comment>
<dbReference type="InParanoid" id="E3NCX8"/>
<comment type="similarity">
    <text evidence="4">Belongs to the HD-ZIP homeobox family. Class I subfamily.</text>
</comment>
<dbReference type="GO" id="GO:0043565">
    <property type="term" value="F:sequence-specific DNA binding"/>
    <property type="evidence" value="ECO:0007669"/>
    <property type="project" value="TreeGrafter"/>
</dbReference>
<keyword evidence="2" id="KW-0805">Transcription regulation</keyword>
<evidence type="ECO:0000259" key="8">
    <source>
        <dbReference type="PROSITE" id="PS50071"/>
    </source>
</evidence>
<dbReference type="InterPro" id="IPR001356">
    <property type="entry name" value="HD"/>
</dbReference>
<dbReference type="PROSITE" id="PS50071">
    <property type="entry name" value="HOMEOBOX_2"/>
    <property type="match status" value="1"/>
</dbReference>
<dbReference type="Gene3D" id="1.10.10.60">
    <property type="entry name" value="Homeodomain-like"/>
    <property type="match status" value="2"/>
</dbReference>
<dbReference type="Proteomes" id="UP000008281">
    <property type="component" value="Unassembled WGS sequence"/>
</dbReference>